<evidence type="ECO:0000256" key="1">
    <source>
        <dbReference type="ARBA" id="ARBA00004496"/>
    </source>
</evidence>
<evidence type="ECO:0000313" key="8">
    <source>
        <dbReference type="EMBL" id="OAD67928.1"/>
    </source>
</evidence>
<feature type="initiator methionine" description="Removed" evidence="6">
    <location>
        <position position="1"/>
    </location>
</feature>
<dbReference type="VEuPathDB" id="FungiDB:PHYBLDRAFT_160306"/>
<accession>A0A162N2V6</accession>
<keyword evidence="5 6" id="KW-0687">Ribonucleoprotein</keyword>
<dbReference type="GO" id="GO:0022627">
    <property type="term" value="C:cytosolic small ribosomal subunit"/>
    <property type="evidence" value="ECO:0007669"/>
    <property type="project" value="UniProtKB-UniRule"/>
</dbReference>
<dbReference type="SMART" id="SM01397">
    <property type="entry name" value="Ribosomal_S3Ae"/>
    <property type="match status" value="1"/>
</dbReference>
<keyword evidence="2 6" id="KW-0963">Cytoplasm</keyword>
<dbReference type="GeneID" id="28995064"/>
<dbReference type="EMBL" id="KV440997">
    <property type="protein sequence ID" value="OAD67928.1"/>
    <property type="molecule type" value="Genomic_DNA"/>
</dbReference>
<dbReference type="InterPro" id="IPR027500">
    <property type="entry name" value="Ribosomal_eS1_euk"/>
</dbReference>
<dbReference type="InterPro" id="IPR001593">
    <property type="entry name" value="Ribosomal_eS1"/>
</dbReference>
<evidence type="ECO:0000256" key="7">
    <source>
        <dbReference type="RuleBase" id="RU000668"/>
    </source>
</evidence>
<gene>
    <name evidence="6" type="primary">RPS1</name>
    <name evidence="8" type="ORF">PHYBLDRAFT_160306</name>
</gene>
<proteinExistence type="inferred from homology"/>
<dbReference type="InParanoid" id="A0A162N2V6"/>
<dbReference type="InterPro" id="IPR018281">
    <property type="entry name" value="Ribosomal_eS1_CS"/>
</dbReference>
<dbReference type="PROSITE" id="PS01191">
    <property type="entry name" value="RIBOSOMAL_S3AE"/>
    <property type="match status" value="1"/>
</dbReference>
<dbReference type="STRING" id="763407.A0A162N2V6"/>
<comment type="subcellular location">
    <subcellularLocation>
        <location evidence="1 6">Cytoplasm</location>
    </subcellularLocation>
</comment>
<feature type="modified residue" description="N-acetylalanine; partial" evidence="6">
    <location>
        <position position="2"/>
    </location>
</feature>
<keyword evidence="9" id="KW-1185">Reference proteome</keyword>
<comment type="subunit">
    <text evidence="6">Component of the small ribosomal subunit. Mature ribosomes consist of a small (40S) and a large (60S) subunit. The 40S subunit contains about 33 different proteins and 1 molecule of RNA (18S). The 60S subunit contains about 49 different proteins and 3 molecules of RNA (25S, 5.8S and 5S).</text>
</comment>
<keyword evidence="4 6" id="KW-0007">Acetylation</keyword>
<evidence type="ECO:0000256" key="6">
    <source>
        <dbReference type="HAMAP-Rule" id="MF_03122"/>
    </source>
</evidence>
<evidence type="ECO:0000256" key="5">
    <source>
        <dbReference type="ARBA" id="ARBA00023274"/>
    </source>
</evidence>
<dbReference type="FunCoup" id="A0A162N2V6">
    <property type="interactions" value="698"/>
</dbReference>
<keyword evidence="3 6" id="KW-0689">Ribosomal protein</keyword>
<dbReference type="Pfam" id="PF01015">
    <property type="entry name" value="Ribosomal_S3Ae"/>
    <property type="match status" value="1"/>
</dbReference>
<evidence type="ECO:0000313" key="9">
    <source>
        <dbReference type="Proteomes" id="UP000077315"/>
    </source>
</evidence>
<dbReference type="PANTHER" id="PTHR11830">
    <property type="entry name" value="40S RIBOSOMAL PROTEIN S3A"/>
    <property type="match status" value="1"/>
</dbReference>
<reference evidence="9" key="1">
    <citation type="submission" date="2015-06" db="EMBL/GenBank/DDBJ databases">
        <title>Expansion of signal transduction pathways in fungi by whole-genome duplication.</title>
        <authorList>
            <consortium name="DOE Joint Genome Institute"/>
            <person name="Corrochano L.M."/>
            <person name="Kuo A."/>
            <person name="Marcet-Houben M."/>
            <person name="Polaino S."/>
            <person name="Salamov A."/>
            <person name="Villalobos J.M."/>
            <person name="Alvarez M.I."/>
            <person name="Avalos J."/>
            <person name="Benito E.P."/>
            <person name="Benoit I."/>
            <person name="Burger G."/>
            <person name="Camino L.P."/>
            <person name="Canovas D."/>
            <person name="Cerda-Olmedo E."/>
            <person name="Cheng J.-F."/>
            <person name="Dominguez A."/>
            <person name="Elias M."/>
            <person name="Eslava A.P."/>
            <person name="Glaser F."/>
            <person name="Grimwood J."/>
            <person name="Gutierrez G."/>
            <person name="Heitman J."/>
            <person name="Henrissat B."/>
            <person name="Iturriaga E.A."/>
            <person name="Lang B.F."/>
            <person name="Lavin J.L."/>
            <person name="Lee S."/>
            <person name="Li W."/>
            <person name="Lindquist E."/>
            <person name="Lopez-Garcia S."/>
            <person name="Luque E.M."/>
            <person name="Marcos A.T."/>
            <person name="Martin J."/>
            <person name="McCluskey K."/>
            <person name="Medina H.R."/>
            <person name="Miralles-Duran A."/>
            <person name="Miyazaki A."/>
            <person name="Munoz-Torres E."/>
            <person name="Oguiza J.A."/>
            <person name="Ohm R."/>
            <person name="Olmedo M."/>
            <person name="Orejas M."/>
            <person name="Ortiz-Castellanos L."/>
            <person name="Pisabarro A.G."/>
            <person name="Rodriguez-Romero J."/>
            <person name="Ruiz-Herrera J."/>
            <person name="Ruiz-Vazquez R."/>
            <person name="Sanz C."/>
            <person name="Schackwitz W."/>
            <person name="Schmutz J."/>
            <person name="Shahriari M."/>
            <person name="Shelest E."/>
            <person name="Silva-Franco F."/>
            <person name="Soanes D."/>
            <person name="Syed K."/>
            <person name="Tagua V.G."/>
            <person name="Talbot N.J."/>
            <person name="Thon M."/>
            <person name="De vries R.P."/>
            <person name="Wiebenga A."/>
            <person name="Yadav J.S."/>
            <person name="Braun E.L."/>
            <person name="Baker S."/>
            <person name="Garre V."/>
            <person name="Horwitz B."/>
            <person name="Torres-Martinez S."/>
            <person name="Idnurm A."/>
            <person name="Herrera-Estrella A."/>
            <person name="Gabaldon T."/>
            <person name="Grigoriev I.V."/>
        </authorList>
    </citation>
    <scope>NUCLEOTIDE SEQUENCE [LARGE SCALE GENOMIC DNA]</scope>
    <source>
        <strain evidence="9">NRRL 1555(-)</strain>
    </source>
</reference>
<comment type="similarity">
    <text evidence="6 7">Belongs to the eukaryotic ribosomal protein eS1 family.</text>
</comment>
<dbReference type="OrthoDB" id="9834376at2759"/>
<sequence length="266" mass="29740">MAVGKNKRLSKGKKGLKKKVVDPFTRKDWYDIKAPSMFEVRQAGKTLVNRTQGLRNANDSLDGRVLELSLGDLAKDETRAFRKIQLKVDEIQGKNLLTNFYGMDMTTDKLRSMVKKWQTLIEAFVDVKTTDGYLVRIFTVAFTSRRRDQVKKTTYAQSAQIRQIRKKMFEIMSEEAVVCDLKELVAKVTSSASASAQDSIAVRIEKACHGIYPLQNTYTRKVKILKAPKFDVSALLALHGGASAGDSDVGAKISKEFVEPPVLTSV</sequence>
<dbReference type="GO" id="GO:0003735">
    <property type="term" value="F:structural constituent of ribosome"/>
    <property type="evidence" value="ECO:0007669"/>
    <property type="project" value="UniProtKB-UniRule"/>
</dbReference>
<dbReference type="Proteomes" id="UP000077315">
    <property type="component" value="Unassembled WGS sequence"/>
</dbReference>
<name>A0A162N2V6_PHYB8</name>
<dbReference type="RefSeq" id="XP_018285968.1">
    <property type="nucleotide sequence ID" value="XM_018434158.1"/>
</dbReference>
<evidence type="ECO:0000256" key="4">
    <source>
        <dbReference type="ARBA" id="ARBA00022990"/>
    </source>
</evidence>
<protein>
    <recommendedName>
        <fullName evidence="6">Small ribosomal subunit protein eS1</fullName>
    </recommendedName>
</protein>
<dbReference type="GO" id="GO:0006412">
    <property type="term" value="P:translation"/>
    <property type="evidence" value="ECO:0007669"/>
    <property type="project" value="UniProtKB-UniRule"/>
</dbReference>
<organism evidence="8 9">
    <name type="scientific">Phycomyces blakesleeanus (strain ATCC 8743b / DSM 1359 / FGSC 10004 / NBRC 33097 / NRRL 1555)</name>
    <dbReference type="NCBI Taxonomy" id="763407"/>
    <lineage>
        <taxon>Eukaryota</taxon>
        <taxon>Fungi</taxon>
        <taxon>Fungi incertae sedis</taxon>
        <taxon>Mucoromycota</taxon>
        <taxon>Mucoromycotina</taxon>
        <taxon>Mucoromycetes</taxon>
        <taxon>Mucorales</taxon>
        <taxon>Phycomycetaceae</taxon>
        <taxon>Phycomyces</taxon>
    </lineage>
</organism>
<dbReference type="HAMAP" id="MF_03122">
    <property type="entry name" value="Ribosomal_eS1_euk"/>
    <property type="match status" value="1"/>
</dbReference>
<evidence type="ECO:0000256" key="2">
    <source>
        <dbReference type="ARBA" id="ARBA00022490"/>
    </source>
</evidence>
<evidence type="ECO:0000256" key="3">
    <source>
        <dbReference type="ARBA" id="ARBA00022980"/>
    </source>
</evidence>
<dbReference type="AlphaFoldDB" id="A0A162N2V6"/>